<accession>A0ABS5TER1</accession>
<evidence type="ECO:0000313" key="3">
    <source>
        <dbReference type="Proteomes" id="UP001197247"/>
    </source>
</evidence>
<keyword evidence="3" id="KW-1185">Reference proteome</keyword>
<dbReference type="InterPro" id="IPR006059">
    <property type="entry name" value="SBP"/>
</dbReference>
<name>A0ABS5TER1_9ACTN</name>
<dbReference type="PANTHER" id="PTHR43649:SF12">
    <property type="entry name" value="DIACETYLCHITOBIOSE BINDING PROTEIN DASA"/>
    <property type="match status" value="1"/>
</dbReference>
<reference evidence="2 3" key="1">
    <citation type="submission" date="2021-05" db="EMBL/GenBank/DDBJ databases">
        <title>Kineosporia and Streptomyces sp. nov. two new marine actinobacteria isolated from Coral.</title>
        <authorList>
            <person name="Buangrab K."/>
            <person name="Sutthacheep M."/>
            <person name="Yeemin T."/>
            <person name="Harunari E."/>
            <person name="Igarashi Y."/>
            <person name="Kanchanasin P."/>
            <person name="Tanasupawat S."/>
            <person name="Phongsopitanun W."/>
        </authorList>
    </citation>
    <scope>NUCLEOTIDE SEQUENCE [LARGE SCALE GENOMIC DNA]</scope>
    <source>
        <strain evidence="2 3">J2-2</strain>
    </source>
</reference>
<gene>
    <name evidence="2" type="ORF">KIH74_11450</name>
</gene>
<keyword evidence="1" id="KW-0732">Signal</keyword>
<dbReference type="SUPFAM" id="SSF53850">
    <property type="entry name" value="Periplasmic binding protein-like II"/>
    <property type="match status" value="1"/>
</dbReference>
<evidence type="ECO:0000313" key="2">
    <source>
        <dbReference type="EMBL" id="MBT0769540.1"/>
    </source>
</evidence>
<dbReference type="InterPro" id="IPR050490">
    <property type="entry name" value="Bact_solute-bd_prot1"/>
</dbReference>
<feature type="signal peptide" evidence="1">
    <location>
        <begin position="1"/>
        <end position="23"/>
    </location>
</feature>
<dbReference type="RefSeq" id="WP_214155841.1">
    <property type="nucleotide sequence ID" value="NZ_JAHBAY010000004.1"/>
</dbReference>
<dbReference type="PROSITE" id="PS51257">
    <property type="entry name" value="PROKAR_LIPOPROTEIN"/>
    <property type="match status" value="1"/>
</dbReference>
<dbReference type="Pfam" id="PF01547">
    <property type="entry name" value="SBP_bac_1"/>
    <property type="match status" value="1"/>
</dbReference>
<sequence length="441" mass="46369">MRRSLRGSLVTLAVSALLLSACGGSSDSDSASGDEAVKPGEKVELNFWSWAPEMDKTVEAWNDTHPDIHVTVNKQDGGDTAVTKLLTAIKAGSGAPDLMQAEYQALPTLVGSGALADIKDDIGDDVQGHFAEGVWSAVTLGTDAVYAVPQDSAPLMFFYRADVFEKYDIDVPTTWDEYAAAAKKIHDEDSKQFLGTFSSNDAGLFAGLTQQAGASWWGIDGDAWSVAIDSDASKKVASFWGGLVEDGVIDNTPMYTPAWNSALNKGTQVGWVSAVWAPGVLAGNAGDTAGKWKVAPLPQWNAGENVTGAWGGSSTAVTSQSKHKAAAAQFAAWLNTSAEGVKALATVSNVYPADQQNSAAALTESPEFFENQDDFYDVAASVAGTVNSFTYGPNTNVAYSAFNDAFGKAAQSKKASSFTEALATMQSQTVEDLKSNGFTVK</sequence>
<dbReference type="Proteomes" id="UP001197247">
    <property type="component" value="Unassembled WGS sequence"/>
</dbReference>
<dbReference type="Gene3D" id="3.40.190.10">
    <property type="entry name" value="Periplasmic binding protein-like II"/>
    <property type="match status" value="1"/>
</dbReference>
<comment type="caution">
    <text evidence="2">The sequence shown here is derived from an EMBL/GenBank/DDBJ whole genome shotgun (WGS) entry which is preliminary data.</text>
</comment>
<dbReference type="PANTHER" id="PTHR43649">
    <property type="entry name" value="ARABINOSE-BINDING PROTEIN-RELATED"/>
    <property type="match status" value="1"/>
</dbReference>
<organism evidence="2 3">
    <name type="scientific">Kineosporia corallincola</name>
    <dbReference type="NCBI Taxonomy" id="2835133"/>
    <lineage>
        <taxon>Bacteria</taxon>
        <taxon>Bacillati</taxon>
        <taxon>Actinomycetota</taxon>
        <taxon>Actinomycetes</taxon>
        <taxon>Kineosporiales</taxon>
        <taxon>Kineosporiaceae</taxon>
        <taxon>Kineosporia</taxon>
    </lineage>
</organism>
<dbReference type="EMBL" id="JAHBAY010000004">
    <property type="protein sequence ID" value="MBT0769540.1"/>
    <property type="molecule type" value="Genomic_DNA"/>
</dbReference>
<protein>
    <submittedName>
        <fullName evidence="2">Extracellular solute-binding protein</fullName>
    </submittedName>
</protein>
<evidence type="ECO:0000256" key="1">
    <source>
        <dbReference type="SAM" id="SignalP"/>
    </source>
</evidence>
<feature type="chain" id="PRO_5045836224" evidence="1">
    <location>
        <begin position="24"/>
        <end position="441"/>
    </location>
</feature>
<proteinExistence type="predicted"/>